<dbReference type="PANTHER" id="PTHR43800:SF1">
    <property type="entry name" value="PEPTIDYL-LYSINE N-ACETYLTRANSFERASE YJAB"/>
    <property type="match status" value="1"/>
</dbReference>
<evidence type="ECO:0000259" key="3">
    <source>
        <dbReference type="PROSITE" id="PS51186"/>
    </source>
</evidence>
<feature type="domain" description="N-acetyltransferase" evidence="3">
    <location>
        <begin position="4"/>
        <end position="146"/>
    </location>
</feature>
<comment type="caution">
    <text evidence="4">The sequence shown here is derived from an EMBL/GenBank/DDBJ whole genome shotgun (WGS) entry which is preliminary data.</text>
</comment>
<keyword evidence="2 4" id="KW-0012">Acyltransferase</keyword>
<evidence type="ECO:0000256" key="2">
    <source>
        <dbReference type="ARBA" id="ARBA00023315"/>
    </source>
</evidence>
<evidence type="ECO:0000313" key="5">
    <source>
        <dbReference type="Proteomes" id="UP001597418"/>
    </source>
</evidence>
<dbReference type="RefSeq" id="WP_066750346.1">
    <property type="nucleotide sequence ID" value="NZ_JBHUMB010000014.1"/>
</dbReference>
<reference evidence="5" key="1">
    <citation type="journal article" date="2019" name="Int. J. Syst. Evol. Microbiol.">
        <title>The Global Catalogue of Microorganisms (GCM) 10K type strain sequencing project: providing services to taxonomists for standard genome sequencing and annotation.</title>
        <authorList>
            <consortium name="The Broad Institute Genomics Platform"/>
            <consortium name="The Broad Institute Genome Sequencing Center for Infectious Disease"/>
            <person name="Wu L."/>
            <person name="Ma J."/>
        </authorList>
    </citation>
    <scope>NUCLEOTIDE SEQUENCE [LARGE SCALE GENOMIC DNA]</scope>
    <source>
        <strain evidence="5">KCTC 42247</strain>
    </source>
</reference>
<dbReference type="Proteomes" id="UP001597418">
    <property type="component" value="Unassembled WGS sequence"/>
</dbReference>
<dbReference type="Pfam" id="PF13508">
    <property type="entry name" value="Acetyltransf_7"/>
    <property type="match status" value="1"/>
</dbReference>
<gene>
    <name evidence="4" type="ORF">ACFSQ6_11005</name>
</gene>
<dbReference type="InterPro" id="IPR016181">
    <property type="entry name" value="Acyl_CoA_acyltransferase"/>
</dbReference>
<dbReference type="GO" id="GO:0016746">
    <property type="term" value="F:acyltransferase activity"/>
    <property type="evidence" value="ECO:0007669"/>
    <property type="project" value="UniProtKB-KW"/>
</dbReference>
<name>A0ABW5UDH4_9SPHI</name>
<dbReference type="CDD" id="cd04301">
    <property type="entry name" value="NAT_SF"/>
    <property type="match status" value="1"/>
</dbReference>
<dbReference type="PROSITE" id="PS51186">
    <property type="entry name" value="GNAT"/>
    <property type="match status" value="1"/>
</dbReference>
<dbReference type="Gene3D" id="3.40.630.30">
    <property type="match status" value="1"/>
</dbReference>
<dbReference type="EC" id="2.3.1.-" evidence="4"/>
<evidence type="ECO:0000256" key="1">
    <source>
        <dbReference type="ARBA" id="ARBA00022679"/>
    </source>
</evidence>
<protein>
    <submittedName>
        <fullName evidence="4">N-acetyltransferase</fullName>
        <ecNumber evidence="4">2.3.1.-</ecNumber>
    </submittedName>
</protein>
<sequence>MKEIVIRESKAEDLPFISDLWLQASLAAHHFVAADYWITNKRAMEETYLPNSEVYVVVKMNTICGFVALVGNHLASIFVATEQQGNGIGSILLNHVKNLRTEMTLSVYQKNEKSIRFYQSKGFTISSETIDQPTGEKEFVMQWHKMA</sequence>
<dbReference type="InterPro" id="IPR000182">
    <property type="entry name" value="GNAT_dom"/>
</dbReference>
<dbReference type="PANTHER" id="PTHR43800">
    <property type="entry name" value="PEPTIDYL-LYSINE N-ACETYLTRANSFERASE YJAB"/>
    <property type="match status" value="1"/>
</dbReference>
<accession>A0ABW5UDH4</accession>
<evidence type="ECO:0000313" key="4">
    <source>
        <dbReference type="EMBL" id="MFD2743923.1"/>
    </source>
</evidence>
<organism evidence="4 5">
    <name type="scientific">Sphingobacterium populi</name>
    <dbReference type="NCBI Taxonomy" id="1812824"/>
    <lineage>
        <taxon>Bacteria</taxon>
        <taxon>Pseudomonadati</taxon>
        <taxon>Bacteroidota</taxon>
        <taxon>Sphingobacteriia</taxon>
        <taxon>Sphingobacteriales</taxon>
        <taxon>Sphingobacteriaceae</taxon>
        <taxon>Sphingobacterium</taxon>
    </lineage>
</organism>
<keyword evidence="5" id="KW-1185">Reference proteome</keyword>
<dbReference type="SUPFAM" id="SSF55729">
    <property type="entry name" value="Acyl-CoA N-acyltransferases (Nat)"/>
    <property type="match status" value="1"/>
</dbReference>
<keyword evidence="1 4" id="KW-0808">Transferase</keyword>
<dbReference type="EMBL" id="JBHUMB010000014">
    <property type="protein sequence ID" value="MFD2743923.1"/>
    <property type="molecule type" value="Genomic_DNA"/>
</dbReference>
<dbReference type="NCBIfam" id="NF007853">
    <property type="entry name" value="PRK10562.1"/>
    <property type="match status" value="1"/>
</dbReference>
<proteinExistence type="predicted"/>